<name>A0A9D2MPE7_9FIRM</name>
<dbReference type="AlphaFoldDB" id="A0A9D2MPE7"/>
<dbReference type="Proteomes" id="UP000823921">
    <property type="component" value="Unassembled WGS sequence"/>
</dbReference>
<dbReference type="Gene3D" id="1.20.120.340">
    <property type="entry name" value="Flagellar protein FliS"/>
    <property type="match status" value="1"/>
</dbReference>
<dbReference type="SUPFAM" id="SSF101116">
    <property type="entry name" value="Flagellar export chaperone FliS"/>
    <property type="match status" value="1"/>
</dbReference>
<dbReference type="GO" id="GO:0071973">
    <property type="term" value="P:bacterial-type flagellum-dependent cell motility"/>
    <property type="evidence" value="ECO:0007669"/>
    <property type="project" value="TreeGrafter"/>
</dbReference>
<dbReference type="EMBL" id="DWXO01000077">
    <property type="protein sequence ID" value="HJB80873.1"/>
    <property type="molecule type" value="Genomic_DNA"/>
</dbReference>
<keyword evidence="3" id="KW-0963">Cytoplasm</keyword>
<dbReference type="PANTHER" id="PTHR34773">
    <property type="entry name" value="FLAGELLAR SECRETION CHAPERONE FLIS"/>
    <property type="match status" value="1"/>
</dbReference>
<gene>
    <name evidence="6" type="ORF">H9712_07795</name>
</gene>
<dbReference type="CDD" id="cd16098">
    <property type="entry name" value="FliS"/>
    <property type="match status" value="1"/>
</dbReference>
<organism evidence="6 7">
    <name type="scientific">Candidatus Flavonifractor intestinigallinarum</name>
    <dbReference type="NCBI Taxonomy" id="2838586"/>
    <lineage>
        <taxon>Bacteria</taxon>
        <taxon>Bacillati</taxon>
        <taxon>Bacillota</taxon>
        <taxon>Clostridia</taxon>
        <taxon>Eubacteriales</taxon>
        <taxon>Oscillospiraceae</taxon>
        <taxon>Flavonifractor</taxon>
    </lineage>
</organism>
<keyword evidence="6" id="KW-0282">Flagellum</keyword>
<comment type="subcellular location">
    <subcellularLocation>
        <location evidence="1">Cytoplasm</location>
        <location evidence="1">Cytosol</location>
    </subcellularLocation>
</comment>
<evidence type="ECO:0000256" key="1">
    <source>
        <dbReference type="ARBA" id="ARBA00004514"/>
    </source>
</evidence>
<accession>A0A9D2MPE7</accession>
<evidence type="ECO:0000256" key="4">
    <source>
        <dbReference type="ARBA" id="ARBA00022795"/>
    </source>
</evidence>
<dbReference type="Pfam" id="PF02561">
    <property type="entry name" value="FliS"/>
    <property type="match status" value="1"/>
</dbReference>
<evidence type="ECO:0000256" key="3">
    <source>
        <dbReference type="ARBA" id="ARBA00022490"/>
    </source>
</evidence>
<evidence type="ECO:0000256" key="5">
    <source>
        <dbReference type="ARBA" id="ARBA00023186"/>
    </source>
</evidence>
<reference evidence="6" key="2">
    <citation type="submission" date="2021-04" db="EMBL/GenBank/DDBJ databases">
        <authorList>
            <person name="Gilroy R."/>
        </authorList>
    </citation>
    <scope>NUCLEOTIDE SEQUENCE</scope>
    <source>
        <strain evidence="6">CHK192-8294</strain>
    </source>
</reference>
<protein>
    <submittedName>
        <fullName evidence="6">Flagellar protein FliS</fullName>
    </submittedName>
</protein>
<dbReference type="GO" id="GO:0044780">
    <property type="term" value="P:bacterial-type flagellum assembly"/>
    <property type="evidence" value="ECO:0007669"/>
    <property type="project" value="InterPro"/>
</dbReference>
<comment type="caution">
    <text evidence="6">The sequence shown here is derived from an EMBL/GenBank/DDBJ whole genome shotgun (WGS) entry which is preliminary data.</text>
</comment>
<dbReference type="InterPro" id="IPR003713">
    <property type="entry name" value="FliS"/>
</dbReference>
<evidence type="ECO:0000256" key="2">
    <source>
        <dbReference type="ARBA" id="ARBA00008787"/>
    </source>
</evidence>
<dbReference type="GO" id="GO:0005829">
    <property type="term" value="C:cytosol"/>
    <property type="evidence" value="ECO:0007669"/>
    <property type="project" value="UniProtKB-SubCell"/>
</dbReference>
<dbReference type="InterPro" id="IPR036584">
    <property type="entry name" value="FliS_sf"/>
</dbReference>
<reference evidence="6" key="1">
    <citation type="journal article" date="2021" name="PeerJ">
        <title>Extensive microbial diversity within the chicken gut microbiome revealed by metagenomics and culture.</title>
        <authorList>
            <person name="Gilroy R."/>
            <person name="Ravi A."/>
            <person name="Getino M."/>
            <person name="Pursley I."/>
            <person name="Horton D.L."/>
            <person name="Alikhan N.F."/>
            <person name="Baker D."/>
            <person name="Gharbi K."/>
            <person name="Hall N."/>
            <person name="Watson M."/>
            <person name="Adriaenssens E.M."/>
            <person name="Foster-Nyarko E."/>
            <person name="Jarju S."/>
            <person name="Secka A."/>
            <person name="Antonio M."/>
            <person name="Oren A."/>
            <person name="Chaudhuri R.R."/>
            <person name="La Ragione R."/>
            <person name="Hildebrand F."/>
            <person name="Pallen M.J."/>
        </authorList>
    </citation>
    <scope>NUCLEOTIDE SEQUENCE</scope>
    <source>
        <strain evidence="6">CHK192-8294</strain>
    </source>
</reference>
<comment type="similarity">
    <text evidence="2">Belongs to the FliS family.</text>
</comment>
<keyword evidence="6" id="KW-0966">Cell projection</keyword>
<keyword evidence="6" id="KW-0969">Cilium</keyword>
<keyword evidence="4" id="KW-1005">Bacterial flagellum biogenesis</keyword>
<dbReference type="PANTHER" id="PTHR34773:SF1">
    <property type="entry name" value="FLAGELLAR SECRETION CHAPERONE FLIS"/>
    <property type="match status" value="1"/>
</dbReference>
<keyword evidence="5" id="KW-0143">Chaperone</keyword>
<proteinExistence type="inferred from homology"/>
<evidence type="ECO:0000313" key="6">
    <source>
        <dbReference type="EMBL" id="HJB80873.1"/>
    </source>
</evidence>
<sequence>MDMRGYQQYREQSLNTMTQGELLLLVYDELVKRLTQAELALAKEDYPVFEASVDHAVKIIRYLDSTLDHKYEISGQLTRLYEFFCYELSRVKSGRNKTELERVKRMAGELRESFRTADKNVSSR</sequence>
<evidence type="ECO:0000313" key="7">
    <source>
        <dbReference type="Proteomes" id="UP000823921"/>
    </source>
</evidence>